<dbReference type="GO" id="GO:0016491">
    <property type="term" value="F:oxidoreductase activity"/>
    <property type="evidence" value="ECO:0007669"/>
    <property type="project" value="InterPro"/>
</dbReference>
<evidence type="ECO:0000313" key="4">
    <source>
        <dbReference type="Proteomes" id="UP000002215"/>
    </source>
</evidence>
<feature type="signal peptide" evidence="1">
    <location>
        <begin position="1"/>
        <end position="19"/>
    </location>
</feature>
<name>A0A979G2J9_CHIPD</name>
<dbReference type="Gene3D" id="3.40.30.10">
    <property type="entry name" value="Glutaredoxin"/>
    <property type="match status" value="1"/>
</dbReference>
<dbReference type="InterPro" id="IPR050553">
    <property type="entry name" value="Thioredoxin_ResA/DsbE_sf"/>
</dbReference>
<dbReference type="SUPFAM" id="SSF52833">
    <property type="entry name" value="Thioredoxin-like"/>
    <property type="match status" value="1"/>
</dbReference>
<keyword evidence="1" id="KW-0732">Signal</keyword>
<accession>A0A979G2J9</accession>
<feature type="chain" id="PRO_5038046493" evidence="1">
    <location>
        <begin position="20"/>
        <end position="461"/>
    </location>
</feature>
<dbReference type="SMR" id="A0A979G2J9"/>
<dbReference type="Proteomes" id="UP000002215">
    <property type="component" value="Chromosome"/>
</dbReference>
<evidence type="ECO:0000313" key="3">
    <source>
        <dbReference type="EMBL" id="ACU59757.1"/>
    </source>
</evidence>
<dbReference type="InterPro" id="IPR013766">
    <property type="entry name" value="Thioredoxin_domain"/>
</dbReference>
<dbReference type="GO" id="GO:0016209">
    <property type="term" value="F:antioxidant activity"/>
    <property type="evidence" value="ECO:0007669"/>
    <property type="project" value="InterPro"/>
</dbReference>
<dbReference type="EMBL" id="CP001699">
    <property type="protein sequence ID" value="ACU59757.1"/>
    <property type="molecule type" value="Genomic_DNA"/>
</dbReference>
<reference evidence="4" key="1">
    <citation type="submission" date="2009-08" db="EMBL/GenBank/DDBJ databases">
        <title>The complete genome of Chitinophaga pinensis DSM 2588.</title>
        <authorList>
            <consortium name="US DOE Joint Genome Institute (JGI-PGF)"/>
            <person name="Lucas S."/>
            <person name="Copeland A."/>
            <person name="Lapidus A."/>
            <person name="Glavina del Rio T."/>
            <person name="Dalin E."/>
            <person name="Tice H."/>
            <person name="Bruce D."/>
            <person name="Goodwin L."/>
            <person name="Pitluck S."/>
            <person name="Kyrpides N."/>
            <person name="Mavromatis K."/>
            <person name="Ivanova N."/>
            <person name="Mikhailova N."/>
            <person name="Sims D."/>
            <person name="Meinche L."/>
            <person name="Brettin T."/>
            <person name="Detter J.C."/>
            <person name="Han C."/>
            <person name="Larimer F."/>
            <person name="Land M."/>
            <person name="Hauser L."/>
            <person name="Markowitz V."/>
            <person name="Cheng J.-F."/>
            <person name="Hugenholtz P."/>
            <person name="Woyke T."/>
            <person name="Wu D."/>
            <person name="Spring S."/>
            <person name="Klenk H.-P."/>
            <person name="Eisen J.A."/>
        </authorList>
    </citation>
    <scope>NUCLEOTIDE SEQUENCE [LARGE SCALE GENOMIC DNA]</scope>
    <source>
        <strain evidence="4">ATCC 43595 / DSM 2588 / LMG 13176 / NBRC 15968 / NCIMB 11800 / UQM 2034</strain>
    </source>
</reference>
<dbReference type="CDD" id="cd02966">
    <property type="entry name" value="TlpA_like_family"/>
    <property type="match status" value="1"/>
</dbReference>
<sequence length="461" mass="52924">MWKHLFLLLASFFPIAVCAQVKEPFDKYIAAVSQPGLGEVVPDLRFHNVLNYKKQQVRLSEFKGKAILIDFWASFCQPCLAQFPKLQGIQDKFQKELQVITITSDQQEKIVHMFNNIRSQGFKMLTATNDAKGSNDIIFSTFPHKYIPHYVWIDKNQVLKAVTGYEELTEDNIAKLIAGNSLSDVNHKTEDILNMSHPALFTYQELGMAEKMMLNDSIAGLLEYSMLSGYNKKYPPSSGIDFTGIYAERRIRLWNLPLCTMLRLAFGKLSTDPREQELVPMPRVFFNIRDKAILDKLLVNFTEAPDSTSDMYCYDLIVNKKGMRSLQDKMKEDLYKYFGVRGTHVKKKIACYVLTMKDSLKLTASDENYHEEGNMYYLKLKNTPFPKLVQHIKGYNENSKSSPYRGLESAIIIDETHFVSRIDINLTVCMNDIPALKSALAQYGIELCEDERMVDVLLLED</sequence>
<dbReference type="PANTHER" id="PTHR42852:SF13">
    <property type="entry name" value="PROTEIN DIPZ"/>
    <property type="match status" value="1"/>
</dbReference>
<dbReference type="InterPro" id="IPR000866">
    <property type="entry name" value="AhpC/TSA"/>
</dbReference>
<dbReference type="InterPro" id="IPR036249">
    <property type="entry name" value="Thioredoxin-like_sf"/>
</dbReference>
<proteinExistence type="predicted"/>
<protein>
    <submittedName>
        <fullName evidence="3">Alkyl hydroperoxide reductase/ Thiol specific antioxidant/ Mal allergen</fullName>
    </submittedName>
</protein>
<reference evidence="3 4" key="2">
    <citation type="journal article" date="2010" name="Stand. Genomic Sci.">
        <title>Complete genome sequence of Chitinophaga pinensis type strain (UQM 2034).</title>
        <authorList>
            <person name="Glavina Del Rio T."/>
            <person name="Abt B."/>
            <person name="Spring S."/>
            <person name="Lapidus A."/>
            <person name="Nolan M."/>
            <person name="Tice H."/>
            <person name="Copeland A."/>
            <person name="Cheng J.F."/>
            <person name="Chen F."/>
            <person name="Bruce D."/>
            <person name="Goodwin L."/>
            <person name="Pitluck S."/>
            <person name="Ivanova N."/>
            <person name="Mavromatis K."/>
            <person name="Mikhailova N."/>
            <person name="Pati A."/>
            <person name="Chen A."/>
            <person name="Palaniappan K."/>
            <person name="Land M."/>
            <person name="Hauser L."/>
            <person name="Chang Y.J."/>
            <person name="Jeffries C.D."/>
            <person name="Chain P."/>
            <person name="Saunders E."/>
            <person name="Detter J.C."/>
            <person name="Brettin T."/>
            <person name="Rohde M."/>
            <person name="Goker M."/>
            <person name="Bristow J."/>
            <person name="Eisen J.A."/>
            <person name="Markowitz V."/>
            <person name="Hugenholtz P."/>
            <person name="Kyrpides N.C."/>
            <person name="Klenk H.P."/>
            <person name="Lucas S."/>
        </authorList>
    </citation>
    <scope>NUCLEOTIDE SEQUENCE [LARGE SCALE GENOMIC DNA]</scope>
    <source>
        <strain evidence="4">ATCC 43595 / DSM 2588 / LMG 13176 / NBRC 15968 / NCIMB 11800 / UQM 2034</strain>
    </source>
</reference>
<dbReference type="RefSeq" id="WP_012789933.1">
    <property type="nucleotide sequence ID" value="NC_013132.1"/>
</dbReference>
<dbReference type="PROSITE" id="PS51352">
    <property type="entry name" value="THIOREDOXIN_2"/>
    <property type="match status" value="1"/>
</dbReference>
<dbReference type="PANTHER" id="PTHR42852">
    <property type="entry name" value="THIOL:DISULFIDE INTERCHANGE PROTEIN DSBE"/>
    <property type="match status" value="1"/>
</dbReference>
<dbReference type="KEGG" id="cpi:Cpin_2266"/>
<dbReference type="Pfam" id="PF00578">
    <property type="entry name" value="AhpC-TSA"/>
    <property type="match status" value="1"/>
</dbReference>
<evidence type="ECO:0000256" key="1">
    <source>
        <dbReference type="SAM" id="SignalP"/>
    </source>
</evidence>
<dbReference type="AlphaFoldDB" id="A0A979G2J9"/>
<evidence type="ECO:0000259" key="2">
    <source>
        <dbReference type="PROSITE" id="PS51352"/>
    </source>
</evidence>
<organism evidence="3 4">
    <name type="scientific">Chitinophaga pinensis (strain ATCC 43595 / DSM 2588 / LMG 13176 / NBRC 15968 / NCIMB 11800 / UQM 2034)</name>
    <dbReference type="NCBI Taxonomy" id="485918"/>
    <lineage>
        <taxon>Bacteria</taxon>
        <taxon>Pseudomonadati</taxon>
        <taxon>Bacteroidota</taxon>
        <taxon>Chitinophagia</taxon>
        <taxon>Chitinophagales</taxon>
        <taxon>Chitinophagaceae</taxon>
        <taxon>Chitinophaga</taxon>
    </lineage>
</organism>
<feature type="domain" description="Thioredoxin" evidence="2">
    <location>
        <begin position="35"/>
        <end position="182"/>
    </location>
</feature>
<dbReference type="OrthoDB" id="793244at2"/>
<gene>
    <name evidence="3" type="ordered locus">Cpin_2266</name>
</gene>